<comment type="caution">
    <text evidence="3">The sequence shown here is derived from an EMBL/GenBank/DDBJ whole genome shotgun (WGS) entry which is preliminary data.</text>
</comment>
<feature type="signal peptide" evidence="1">
    <location>
        <begin position="1"/>
        <end position="16"/>
    </location>
</feature>
<accession>A0A139H887</accession>
<feature type="chain" id="PRO_5007806471" evidence="1">
    <location>
        <begin position="17"/>
        <end position="94"/>
    </location>
</feature>
<feature type="domain" description="Chitin-binding type-2" evidence="2">
    <location>
        <begin position="29"/>
        <end position="91"/>
    </location>
</feature>
<dbReference type="SUPFAM" id="SSF57625">
    <property type="entry name" value="Invertebrate chitin-binding proteins"/>
    <property type="match status" value="1"/>
</dbReference>
<name>A0A139H887_9PEZI</name>
<dbReference type="Pfam" id="PF01607">
    <property type="entry name" value="CBM_14"/>
    <property type="match status" value="1"/>
</dbReference>
<evidence type="ECO:0000259" key="2">
    <source>
        <dbReference type="SMART" id="SM00494"/>
    </source>
</evidence>
<dbReference type="GO" id="GO:0008061">
    <property type="term" value="F:chitin binding"/>
    <property type="evidence" value="ECO:0007669"/>
    <property type="project" value="InterPro"/>
</dbReference>
<dbReference type="STRING" id="321146.A0A139H887"/>
<dbReference type="EMBL" id="LFZN01000109">
    <property type="protein sequence ID" value="KXS98644.1"/>
    <property type="molecule type" value="Genomic_DNA"/>
</dbReference>
<dbReference type="AlphaFoldDB" id="A0A139H887"/>
<keyword evidence="1" id="KW-0732">Signal</keyword>
<dbReference type="GO" id="GO:0005576">
    <property type="term" value="C:extracellular region"/>
    <property type="evidence" value="ECO:0007669"/>
    <property type="project" value="InterPro"/>
</dbReference>
<dbReference type="Proteomes" id="UP000070133">
    <property type="component" value="Unassembled WGS sequence"/>
</dbReference>
<organism evidence="3 4">
    <name type="scientific">Pseudocercospora eumusae</name>
    <dbReference type="NCBI Taxonomy" id="321146"/>
    <lineage>
        <taxon>Eukaryota</taxon>
        <taxon>Fungi</taxon>
        <taxon>Dikarya</taxon>
        <taxon>Ascomycota</taxon>
        <taxon>Pezizomycotina</taxon>
        <taxon>Dothideomycetes</taxon>
        <taxon>Dothideomycetidae</taxon>
        <taxon>Mycosphaerellales</taxon>
        <taxon>Mycosphaerellaceae</taxon>
        <taxon>Pseudocercospora</taxon>
    </lineage>
</organism>
<reference evidence="3 4" key="1">
    <citation type="submission" date="2015-07" db="EMBL/GenBank/DDBJ databases">
        <title>Comparative genomics of the Sigatoka disease complex on banana suggests a link between parallel evolutionary changes in Pseudocercospora fijiensis and Pseudocercospora eumusae and increased virulence on the banana host.</title>
        <authorList>
            <person name="Chang T.-C."/>
            <person name="Salvucci A."/>
            <person name="Crous P.W."/>
            <person name="Stergiopoulos I."/>
        </authorList>
    </citation>
    <scope>NUCLEOTIDE SEQUENCE [LARGE SCALE GENOMIC DNA]</scope>
    <source>
        <strain evidence="3 4">CBS 114824</strain>
    </source>
</reference>
<dbReference type="SMART" id="SM00494">
    <property type="entry name" value="ChtBD2"/>
    <property type="match status" value="1"/>
</dbReference>
<dbReference type="InterPro" id="IPR036508">
    <property type="entry name" value="Chitin-bd_dom_sf"/>
</dbReference>
<dbReference type="OrthoDB" id="6020543at2759"/>
<dbReference type="InterPro" id="IPR002557">
    <property type="entry name" value="Chitin-bd_dom"/>
</dbReference>
<feature type="non-terminal residue" evidence="3">
    <location>
        <position position="94"/>
    </location>
</feature>
<sequence>MEILISLFLLIIAARSDPFVCPPQDLKATKCQGPTDCLYTNPLSCLGYLQCVCDDDACSTATPYAKDCPQGLAWVDELKRCDEIEKSACPKSVG</sequence>
<protein>
    <submittedName>
        <fullName evidence="3">Avr4-2</fullName>
    </submittedName>
</protein>
<gene>
    <name evidence="3" type="ORF">AC578_10040</name>
</gene>
<proteinExistence type="predicted"/>
<evidence type="ECO:0000313" key="4">
    <source>
        <dbReference type="Proteomes" id="UP000070133"/>
    </source>
</evidence>
<evidence type="ECO:0000313" key="3">
    <source>
        <dbReference type="EMBL" id="KXS98644.1"/>
    </source>
</evidence>
<keyword evidence="4" id="KW-1185">Reference proteome</keyword>
<dbReference type="Gene3D" id="2.170.140.10">
    <property type="entry name" value="Chitin binding domain"/>
    <property type="match status" value="1"/>
</dbReference>
<evidence type="ECO:0000256" key="1">
    <source>
        <dbReference type="SAM" id="SignalP"/>
    </source>
</evidence>